<protein>
    <submittedName>
        <fullName evidence="1">Uncharacterized protein</fullName>
    </submittedName>
</protein>
<evidence type="ECO:0000313" key="1">
    <source>
        <dbReference type="EMBL" id="KAJ8005559.1"/>
    </source>
</evidence>
<sequence>MVFFKAASFWTSAVLLLCLHSGDCSEIIGGKEVKPHSLPYMALLEDSTGDKVCGGILIQEQWVLTAAHCVNIKKVWLGVHSIKNIKKEKVTQVREVKSQFPHPNFDNKSAVNDIMLLKLDEKVVLRKEIGVLKLTVSVKDVPAGSICSVSGWGVTKNKPKTMSNVLQSVNVTVIDRKKCNSPEYYNEKPIITSKMLCAGSVGKTREDSCRGDSGGPLVCGGKLQGVVSFGGPKTKPKDPPECGVKTKPGVYTLVSKYLDWIKNTIKKLQ</sequence>
<dbReference type="EMBL" id="CM055737">
    <property type="protein sequence ID" value="KAJ8005559.1"/>
    <property type="molecule type" value="Genomic_DNA"/>
</dbReference>
<keyword evidence="2" id="KW-1185">Reference proteome</keyword>
<reference evidence="1" key="1">
    <citation type="submission" date="2021-05" db="EMBL/GenBank/DDBJ databases">
        <authorList>
            <person name="Pan Q."/>
            <person name="Jouanno E."/>
            <person name="Zahm M."/>
            <person name="Klopp C."/>
            <person name="Cabau C."/>
            <person name="Louis A."/>
            <person name="Berthelot C."/>
            <person name="Parey E."/>
            <person name="Roest Crollius H."/>
            <person name="Montfort J."/>
            <person name="Robinson-Rechavi M."/>
            <person name="Bouchez O."/>
            <person name="Lampietro C."/>
            <person name="Lopez Roques C."/>
            <person name="Donnadieu C."/>
            <person name="Postlethwait J."/>
            <person name="Bobe J."/>
            <person name="Dillon D."/>
            <person name="Chandos A."/>
            <person name="von Hippel F."/>
            <person name="Guiguen Y."/>
        </authorList>
    </citation>
    <scope>NUCLEOTIDE SEQUENCE</scope>
    <source>
        <strain evidence="1">YG-Jan2019</strain>
    </source>
</reference>
<comment type="caution">
    <text evidence="1">The sequence shown here is derived from an EMBL/GenBank/DDBJ whole genome shotgun (WGS) entry which is preliminary data.</text>
</comment>
<proteinExistence type="predicted"/>
<evidence type="ECO:0000313" key="2">
    <source>
        <dbReference type="Proteomes" id="UP001157502"/>
    </source>
</evidence>
<name>A0ACC2GPG7_DALPE</name>
<dbReference type="Proteomes" id="UP001157502">
    <property type="component" value="Chromosome 10"/>
</dbReference>
<organism evidence="1 2">
    <name type="scientific">Dallia pectoralis</name>
    <name type="common">Alaska blackfish</name>
    <dbReference type="NCBI Taxonomy" id="75939"/>
    <lineage>
        <taxon>Eukaryota</taxon>
        <taxon>Metazoa</taxon>
        <taxon>Chordata</taxon>
        <taxon>Craniata</taxon>
        <taxon>Vertebrata</taxon>
        <taxon>Euteleostomi</taxon>
        <taxon>Actinopterygii</taxon>
        <taxon>Neopterygii</taxon>
        <taxon>Teleostei</taxon>
        <taxon>Protacanthopterygii</taxon>
        <taxon>Esociformes</taxon>
        <taxon>Umbridae</taxon>
        <taxon>Dallia</taxon>
    </lineage>
</organism>
<accession>A0ACC2GPG7</accession>
<gene>
    <name evidence="1" type="ORF">DPEC_G00119200</name>
</gene>